<dbReference type="GO" id="GO:0003904">
    <property type="term" value="F:deoxyribodipyrimidine photo-lyase activity"/>
    <property type="evidence" value="ECO:0007669"/>
    <property type="project" value="TreeGrafter"/>
</dbReference>
<dbReference type="PRINTS" id="PR00147">
    <property type="entry name" value="DNAPHOTLYASE"/>
</dbReference>
<comment type="caution">
    <text evidence="10">The sequence shown here is derived from an EMBL/GenBank/DDBJ whole genome shotgun (WGS) entry which is preliminary data.</text>
</comment>
<dbReference type="InterPro" id="IPR036155">
    <property type="entry name" value="Crypto/Photolyase_N_sf"/>
</dbReference>
<dbReference type="Gene3D" id="3.40.50.620">
    <property type="entry name" value="HUPs"/>
    <property type="match status" value="1"/>
</dbReference>
<evidence type="ECO:0000256" key="1">
    <source>
        <dbReference type="ARBA" id="ARBA00005862"/>
    </source>
</evidence>
<evidence type="ECO:0000256" key="7">
    <source>
        <dbReference type="PIRSR" id="PIRSR602081-2"/>
    </source>
</evidence>
<dbReference type="InterPro" id="IPR027443">
    <property type="entry name" value="IPNS-like_sf"/>
</dbReference>
<keyword evidence="4 6" id="KW-0274">FAD</keyword>
<dbReference type="PROSITE" id="PS51645">
    <property type="entry name" value="PHR_CRY_ALPHA_BETA"/>
    <property type="match status" value="1"/>
</dbReference>
<comment type="similarity">
    <text evidence="1">Belongs to the DNA photolyase class-1 family.</text>
</comment>
<dbReference type="PROSITE" id="PS00394">
    <property type="entry name" value="DNA_PHOTOLYASES_1_1"/>
    <property type="match status" value="1"/>
</dbReference>
<dbReference type="GO" id="GO:0006139">
    <property type="term" value="P:nucleobase-containing compound metabolic process"/>
    <property type="evidence" value="ECO:0007669"/>
    <property type="project" value="UniProtKB-ARBA"/>
</dbReference>
<protein>
    <submittedName>
        <fullName evidence="10">Cry-dash protein</fullName>
    </submittedName>
</protein>
<evidence type="ECO:0000256" key="5">
    <source>
        <dbReference type="ARBA" id="ARBA00022991"/>
    </source>
</evidence>
<gene>
    <name evidence="10" type="primary">cry-dash</name>
    <name evidence="10" type="ORF">SNEC2469_LOCUS7608</name>
</gene>
<evidence type="ECO:0000256" key="2">
    <source>
        <dbReference type="ARBA" id="ARBA00007730"/>
    </source>
</evidence>
<dbReference type="EMBL" id="CAJNJA010012853">
    <property type="protein sequence ID" value="CAE7306607.1"/>
    <property type="molecule type" value="Genomic_DNA"/>
</dbReference>
<evidence type="ECO:0000313" key="11">
    <source>
        <dbReference type="Proteomes" id="UP000601435"/>
    </source>
</evidence>
<feature type="site" description="Electron transfer via tryptophanyl radical" evidence="7">
    <location>
        <position position="1257"/>
    </location>
</feature>
<name>A0A812NH07_9DINO</name>
<evidence type="ECO:0000256" key="6">
    <source>
        <dbReference type="PIRSR" id="PIRSR602081-1"/>
    </source>
</evidence>
<evidence type="ECO:0000259" key="9">
    <source>
        <dbReference type="PROSITE" id="PS51645"/>
    </source>
</evidence>
<proteinExistence type="inferred from homology"/>
<dbReference type="Proteomes" id="UP000601435">
    <property type="component" value="Unassembled WGS sequence"/>
</dbReference>
<organism evidence="10 11">
    <name type="scientific">Symbiodinium necroappetens</name>
    <dbReference type="NCBI Taxonomy" id="1628268"/>
    <lineage>
        <taxon>Eukaryota</taxon>
        <taxon>Sar</taxon>
        <taxon>Alveolata</taxon>
        <taxon>Dinophyceae</taxon>
        <taxon>Suessiales</taxon>
        <taxon>Symbiodiniaceae</taxon>
        <taxon>Symbiodinium</taxon>
    </lineage>
</organism>
<dbReference type="InterPro" id="IPR036134">
    <property type="entry name" value="Crypto/Photolyase_FAD-like_sf"/>
</dbReference>
<keyword evidence="11" id="KW-1185">Reference proteome</keyword>
<feature type="region of interest" description="Disordered" evidence="8">
    <location>
        <begin position="1369"/>
        <end position="1399"/>
    </location>
</feature>
<feature type="site" description="Electron transfer via tryptophanyl radical" evidence="7">
    <location>
        <position position="1181"/>
    </location>
</feature>
<keyword evidence="3 6" id="KW-0285">Flavoprotein</keyword>
<dbReference type="InterPro" id="IPR018394">
    <property type="entry name" value="DNA_photolyase_1_CS_C"/>
</dbReference>
<dbReference type="Pfam" id="PF00875">
    <property type="entry name" value="DNA_photolyase"/>
    <property type="match status" value="1"/>
</dbReference>
<dbReference type="Pfam" id="PF03441">
    <property type="entry name" value="FAD_binding_7"/>
    <property type="match status" value="1"/>
</dbReference>
<comment type="cofactor">
    <cofactor evidence="6">
        <name>FAD</name>
        <dbReference type="ChEBI" id="CHEBI:57692"/>
    </cofactor>
    <text evidence="6">Binds 1 FAD per subunit.</text>
</comment>
<dbReference type="InterPro" id="IPR014729">
    <property type="entry name" value="Rossmann-like_a/b/a_fold"/>
</dbReference>
<dbReference type="InterPro" id="IPR002081">
    <property type="entry name" value="Cryptochrome/DNA_photolyase_1"/>
</dbReference>
<dbReference type="GO" id="GO:0071949">
    <property type="term" value="F:FAD binding"/>
    <property type="evidence" value="ECO:0007669"/>
    <property type="project" value="TreeGrafter"/>
</dbReference>
<feature type="site" description="Electron transfer via tryptophanyl radical" evidence="7">
    <location>
        <position position="1234"/>
    </location>
</feature>
<feature type="binding site" evidence="6">
    <location>
        <position position="1147"/>
    </location>
    <ligand>
        <name>FAD</name>
        <dbReference type="ChEBI" id="CHEBI:57692"/>
    </ligand>
</feature>
<dbReference type="PANTHER" id="PTHR11455">
    <property type="entry name" value="CRYPTOCHROME"/>
    <property type="match status" value="1"/>
</dbReference>
<keyword evidence="5" id="KW-0157">Chromophore</keyword>
<dbReference type="SUPFAM" id="SSF48173">
    <property type="entry name" value="Cryptochrome/photolyase FAD-binding domain"/>
    <property type="match status" value="1"/>
</dbReference>
<reference evidence="10" key="1">
    <citation type="submission" date="2021-02" db="EMBL/GenBank/DDBJ databases">
        <authorList>
            <person name="Dougan E. K."/>
            <person name="Rhodes N."/>
            <person name="Thang M."/>
            <person name="Chan C."/>
        </authorList>
    </citation>
    <scope>NUCLEOTIDE SEQUENCE</scope>
</reference>
<evidence type="ECO:0000256" key="4">
    <source>
        <dbReference type="ARBA" id="ARBA00022827"/>
    </source>
</evidence>
<dbReference type="SUPFAM" id="SSF52425">
    <property type="entry name" value="Cryptochrome/photolyase, N-terminal domain"/>
    <property type="match status" value="1"/>
</dbReference>
<dbReference type="Pfam" id="PF18143">
    <property type="entry name" value="HAD_SAK_2"/>
    <property type="match status" value="1"/>
</dbReference>
<evidence type="ECO:0000256" key="8">
    <source>
        <dbReference type="SAM" id="MobiDB-lite"/>
    </source>
</evidence>
<feature type="binding site" evidence="6">
    <location>
        <begin position="1150"/>
        <end position="1157"/>
    </location>
    <ligand>
        <name>FAD</name>
        <dbReference type="ChEBI" id="CHEBI:57692"/>
    </ligand>
</feature>
<feature type="binding site" evidence="6">
    <location>
        <begin position="1105"/>
        <end position="1109"/>
    </location>
    <ligand>
        <name>FAD</name>
        <dbReference type="ChEBI" id="CHEBI:57692"/>
    </ligand>
</feature>
<dbReference type="Gene3D" id="1.10.579.10">
    <property type="entry name" value="DNA Cyclobutane Dipyrimidine Photolyase, subunit A, domain 3"/>
    <property type="match status" value="1"/>
</dbReference>
<feature type="domain" description="Photolyase/cryptochrome alpha/beta" evidence="9">
    <location>
        <begin position="846"/>
        <end position="988"/>
    </location>
</feature>
<sequence>MPRWSSLGVPKSNEEQNAPKDIISQTQVYVLCIPSRRQHASQLMERWGFDAELVNGPDKHEMNLDELVASGVILESYLDVIWQDVEYMPEGKVACHLGHLNILRRFLADTKKNYALIFEDDLEPGPPDLSSRLREFLSRVPADFDLLHLGFVRESQEARRAVDGSGHVFRSVEALGRHAYLVTKRVAELLVEHTLPMHNHGDKMFQQVYQACKLRAYHPREPLFYQDRINFESELTERWKPSRAFQPTSEKDFIRDCDRPEMERRHQRKLQEQTQIMAMQSKISAALFLNIDGVLNTVDEPFASSRCGRAEKRPLQRLAHVLQRAPSCVVLTSPWRLDERYAGRLGSALAREGVPWIMAAIAATPDGRSSGSENEELRLVEIGCWLEDNTWVQEWAILDSFDLSELDDALFGRVVCTDYSAGLQEEEAEVLVKMLEGTRVFGISCPCTARYTKQDYEMTEDDRSPVNVGTVLPGSKSCHLAGFVGAFPWICSTTEMLEPPVGGAVDSVARTNEQLARYMYNDVKVCDRCGRPCAHNQKACQGCGHTLENVPITQTENVMMGFIFGVERTLKFPLMISIRRQTDHVIVFDDLLAMSTCHLNALLTSHYCQDWRWLLRDPSTALGLLDEMEAEAWQATLSFFSDEQWRKFVYREGVTKEMVRDNIICGFNSPPSQYQLHLQWIVLPLMPFHHSKLLDGLHAQRGRWFPLEYVRRILDELVAEGKTFDIRADTPVDEIIQYFNSKGVYYEEVWAECYQKYCASYALSNWKAEDFKYVVLEGQVHEIQEALPGGHVRVGNKLHLDPVSLHNEDKMLLQNYGRRSESDGGKPSGTYYKHHKALKIGDGGNSSTCVDSKRLLNSWLCTALTHVIGKRAPGVTTGDVDLSGYSIRPSMMHIVRNLRDGGNTITRYHTSRLIAESLEALAESLRSIGSRLVTVAGRPEEVLPQLLPPGSLLVYQAEDTHDEQQVEEAILGRLPANVEVRRHFGQTLRNREDLGFDILEWLPLPFGKFYHETCAAVTPRQELPTPGQLPPSKEAGLGLDMVQPVAGCLLQAMGLGSELLEEPTAGEFAWRGGESEAWKQLESYYTKTGLGRYQQTRNQLHCHCSSRLSPWMAIGCLSPRSVFWRAVQFERENGKDNDGRFDHVQKFIFQLCWRDYFHFYCAHFGRRVFFLSGPARRARSWRRDAAIEQTWKQGRTGVPLVDALMRELAATGFMANRGRYIVASYLIHYLNIDWRVGADWFESLLLDHDVCSNYGEWASMANIAVDLGDKYPLGLKGRGPTGGRRPGARGGGGDPWARGVELGDSVFDPFEQARQYDRDESYVRRWVPELRSVPVGSIHAQPRGPSGYPSPVAVEPVLLSRRCVRPPAGVKAAEEAEPKQQSLPRTAEDPPTKARPARRWQAKGAWLPDAWAAPAMLLHALQAMLRELQRGMSCKRSLFSRLQPGTHLRPHCGPTNMRLTCHLGLDIPEGCRITCAGESREWVTGKCIVFDDSFEHEVVHEGSQPRTVLLVNFWHPDIPCGRRCELRKELG</sequence>
<dbReference type="GO" id="GO:0003677">
    <property type="term" value="F:DNA binding"/>
    <property type="evidence" value="ECO:0007669"/>
    <property type="project" value="TreeGrafter"/>
</dbReference>
<dbReference type="GO" id="GO:0006950">
    <property type="term" value="P:response to stress"/>
    <property type="evidence" value="ECO:0007669"/>
    <property type="project" value="UniProtKB-ARBA"/>
</dbReference>
<feature type="binding site" evidence="6">
    <location>
        <position position="1093"/>
    </location>
    <ligand>
        <name>FAD</name>
        <dbReference type="ChEBI" id="CHEBI:57692"/>
    </ligand>
</feature>
<dbReference type="OrthoDB" id="418691at2759"/>
<comment type="similarity">
    <text evidence="2">Belongs to the aspartyl/asparaginyl beta-hydroxylase family.</text>
</comment>
<dbReference type="Pfam" id="PF05118">
    <property type="entry name" value="Asp_Arg_Hydrox"/>
    <property type="match status" value="1"/>
</dbReference>
<dbReference type="InterPro" id="IPR005101">
    <property type="entry name" value="Cryptochr/Photolyase_FAD-bd"/>
</dbReference>
<accession>A0A812NH07</accession>
<evidence type="ECO:0000313" key="10">
    <source>
        <dbReference type="EMBL" id="CAE7306607.1"/>
    </source>
</evidence>
<dbReference type="SUPFAM" id="SSF51197">
    <property type="entry name" value="Clavaminate synthase-like"/>
    <property type="match status" value="1"/>
</dbReference>
<feature type="binding site" evidence="6">
    <location>
        <begin position="1247"/>
        <end position="1249"/>
    </location>
    <ligand>
        <name>FAD</name>
        <dbReference type="ChEBI" id="CHEBI:57692"/>
    </ligand>
</feature>
<dbReference type="InterPro" id="IPR006050">
    <property type="entry name" value="DNA_photolyase_N"/>
</dbReference>
<evidence type="ECO:0000256" key="3">
    <source>
        <dbReference type="ARBA" id="ARBA00022630"/>
    </source>
</evidence>
<dbReference type="Gene3D" id="2.60.120.330">
    <property type="entry name" value="B-lactam Antibiotic, Isopenicillin N Synthase, Chain"/>
    <property type="match status" value="1"/>
</dbReference>
<dbReference type="InterPro" id="IPR007803">
    <property type="entry name" value="Asp/Arg/Pro-Hydrxlase"/>
</dbReference>
<dbReference type="Gene3D" id="1.25.40.80">
    <property type="match status" value="1"/>
</dbReference>